<evidence type="ECO:0000256" key="3">
    <source>
        <dbReference type="ARBA" id="ARBA00023163"/>
    </source>
</evidence>
<dbReference type="GO" id="GO:0043565">
    <property type="term" value="F:sequence-specific DNA binding"/>
    <property type="evidence" value="ECO:0007669"/>
    <property type="project" value="InterPro"/>
</dbReference>
<proteinExistence type="predicted"/>
<keyword evidence="1" id="KW-0805">Transcription regulation</keyword>
<dbReference type="InterPro" id="IPR011008">
    <property type="entry name" value="Dimeric_a/b-barrel"/>
</dbReference>
<dbReference type="GO" id="GO:0005829">
    <property type="term" value="C:cytosol"/>
    <property type="evidence" value="ECO:0007669"/>
    <property type="project" value="TreeGrafter"/>
</dbReference>
<gene>
    <name evidence="5" type="ORF">E2A64_15770</name>
</gene>
<organism evidence="5 6">
    <name type="scientific">Pseudohoeflea suaedae</name>
    <dbReference type="NCBI Taxonomy" id="877384"/>
    <lineage>
        <taxon>Bacteria</taxon>
        <taxon>Pseudomonadati</taxon>
        <taxon>Pseudomonadota</taxon>
        <taxon>Alphaproteobacteria</taxon>
        <taxon>Hyphomicrobiales</taxon>
        <taxon>Rhizobiaceae</taxon>
        <taxon>Pseudohoeflea</taxon>
    </lineage>
</organism>
<evidence type="ECO:0000313" key="5">
    <source>
        <dbReference type="EMBL" id="TDH35162.1"/>
    </source>
</evidence>
<evidence type="ECO:0000259" key="4">
    <source>
        <dbReference type="PROSITE" id="PS50956"/>
    </source>
</evidence>
<dbReference type="InterPro" id="IPR036388">
    <property type="entry name" value="WH-like_DNA-bd_sf"/>
</dbReference>
<name>A0A4R5PJ08_9HYPH</name>
<dbReference type="Gene3D" id="3.30.70.920">
    <property type="match status" value="1"/>
</dbReference>
<dbReference type="EMBL" id="SMSI01000003">
    <property type="protein sequence ID" value="TDH35162.1"/>
    <property type="molecule type" value="Genomic_DNA"/>
</dbReference>
<feature type="domain" description="HTH asnC-type" evidence="4">
    <location>
        <begin position="11"/>
        <end position="72"/>
    </location>
</feature>
<dbReference type="PANTHER" id="PTHR30154:SF34">
    <property type="entry name" value="TRANSCRIPTIONAL REGULATOR AZLB"/>
    <property type="match status" value="1"/>
</dbReference>
<dbReference type="AlphaFoldDB" id="A0A4R5PJ08"/>
<evidence type="ECO:0000256" key="1">
    <source>
        <dbReference type="ARBA" id="ARBA00023015"/>
    </source>
</evidence>
<keyword evidence="6" id="KW-1185">Reference proteome</keyword>
<evidence type="ECO:0000256" key="2">
    <source>
        <dbReference type="ARBA" id="ARBA00023125"/>
    </source>
</evidence>
<dbReference type="GO" id="GO:0043200">
    <property type="term" value="P:response to amino acid"/>
    <property type="evidence" value="ECO:0007669"/>
    <property type="project" value="TreeGrafter"/>
</dbReference>
<dbReference type="PROSITE" id="PS50956">
    <property type="entry name" value="HTH_ASNC_2"/>
    <property type="match status" value="1"/>
</dbReference>
<reference evidence="5 6" key="1">
    <citation type="journal article" date="2013" name="Int. J. Syst. Evol. Microbiol.">
        <title>Hoeflea suaedae sp. nov., an endophytic bacterium isolated from the root of the halophyte Suaeda maritima.</title>
        <authorList>
            <person name="Chung E.J."/>
            <person name="Park J.A."/>
            <person name="Pramanik P."/>
            <person name="Bibi F."/>
            <person name="Jeon C.O."/>
            <person name="Chung Y.R."/>
        </authorList>
    </citation>
    <scope>NUCLEOTIDE SEQUENCE [LARGE SCALE GENOMIC DNA]</scope>
    <source>
        <strain evidence="5 6">YC6898</strain>
    </source>
</reference>
<evidence type="ECO:0000313" key="6">
    <source>
        <dbReference type="Proteomes" id="UP000295131"/>
    </source>
</evidence>
<dbReference type="Gene3D" id="1.10.10.10">
    <property type="entry name" value="Winged helix-like DNA-binding domain superfamily/Winged helix DNA-binding domain"/>
    <property type="match status" value="1"/>
</dbReference>
<dbReference type="InterPro" id="IPR019888">
    <property type="entry name" value="Tscrpt_reg_AsnC-like"/>
</dbReference>
<sequence>MATLGKSVGKLDSFDLAILEILQRDNTTPQRTIGEEVNLSPAAVHRRIRQMQKTGVIVGNYSAIDPQRVGRPLTIVVEVDIESERIDLLDAAKRSFTNDPAVQQCYYVTGEADFVLIVIVPSMTDYEALTRRLFFVNNNVKKFRTLVVMERVKTGVAIDLTDS</sequence>
<dbReference type="Proteomes" id="UP000295131">
    <property type="component" value="Unassembled WGS sequence"/>
</dbReference>
<dbReference type="OrthoDB" id="7856348at2"/>
<dbReference type="InterPro" id="IPR019887">
    <property type="entry name" value="Tscrpt_reg_AsnC/Lrp_C"/>
</dbReference>
<comment type="caution">
    <text evidence="5">The sequence shown here is derived from an EMBL/GenBank/DDBJ whole genome shotgun (WGS) entry which is preliminary data.</text>
</comment>
<dbReference type="InterPro" id="IPR036390">
    <property type="entry name" value="WH_DNA-bd_sf"/>
</dbReference>
<dbReference type="Pfam" id="PF13404">
    <property type="entry name" value="HTH_AsnC-type"/>
    <property type="match status" value="1"/>
</dbReference>
<keyword evidence="2" id="KW-0238">DNA-binding</keyword>
<accession>A0A4R5PJ08</accession>
<dbReference type="PANTHER" id="PTHR30154">
    <property type="entry name" value="LEUCINE-RESPONSIVE REGULATORY PROTEIN"/>
    <property type="match status" value="1"/>
</dbReference>
<protein>
    <submittedName>
        <fullName evidence="5">Lrp/AsnC family transcriptional regulator</fullName>
    </submittedName>
</protein>
<dbReference type="SUPFAM" id="SSF46785">
    <property type="entry name" value="Winged helix' DNA-binding domain"/>
    <property type="match status" value="1"/>
</dbReference>
<dbReference type="Pfam" id="PF01037">
    <property type="entry name" value="AsnC_trans_reg"/>
    <property type="match status" value="1"/>
</dbReference>
<dbReference type="PRINTS" id="PR00033">
    <property type="entry name" value="HTHASNC"/>
</dbReference>
<keyword evidence="3" id="KW-0804">Transcription</keyword>
<dbReference type="InterPro" id="IPR000485">
    <property type="entry name" value="AsnC-type_HTH_dom"/>
</dbReference>
<dbReference type="SMART" id="SM00344">
    <property type="entry name" value="HTH_ASNC"/>
    <property type="match status" value="1"/>
</dbReference>
<dbReference type="SUPFAM" id="SSF54909">
    <property type="entry name" value="Dimeric alpha+beta barrel"/>
    <property type="match status" value="1"/>
</dbReference>
<dbReference type="RefSeq" id="WP_133285447.1">
    <property type="nucleotide sequence ID" value="NZ_SMSI01000003.1"/>
</dbReference>